<keyword evidence="1" id="KW-0472">Membrane</keyword>
<dbReference type="RefSeq" id="WP_064304040.1">
    <property type="nucleotide sequence ID" value="NZ_LUCV01000040.1"/>
</dbReference>
<evidence type="ECO:0008006" key="4">
    <source>
        <dbReference type="Google" id="ProtNLM"/>
    </source>
</evidence>
<gene>
    <name evidence="2" type="ORF">AYO28_00335</name>
</gene>
<proteinExistence type="predicted"/>
<protein>
    <recommendedName>
        <fullName evidence="4">DUF3995 domain-containing protein</fullName>
    </recommendedName>
</protein>
<dbReference type="AlphaFoldDB" id="A0A177SF34"/>
<accession>A0A177SF34</accession>
<evidence type="ECO:0000313" key="3">
    <source>
        <dbReference type="Proteomes" id="UP000077752"/>
    </source>
</evidence>
<feature type="transmembrane region" description="Helical" evidence="1">
    <location>
        <begin position="52"/>
        <end position="72"/>
    </location>
</feature>
<feature type="transmembrane region" description="Helical" evidence="1">
    <location>
        <begin position="118"/>
        <end position="138"/>
    </location>
</feature>
<evidence type="ECO:0000313" key="2">
    <source>
        <dbReference type="EMBL" id="OAI86176.1"/>
    </source>
</evidence>
<dbReference type="EMBL" id="LUCV01000040">
    <property type="protein sequence ID" value="OAI86176.1"/>
    <property type="molecule type" value="Genomic_DNA"/>
</dbReference>
<feature type="transmembrane region" description="Helical" evidence="1">
    <location>
        <begin position="84"/>
        <end position="106"/>
    </location>
</feature>
<comment type="caution">
    <text evidence="2">The sequence shown here is derived from an EMBL/GenBank/DDBJ whole genome shotgun (WGS) entry which is preliminary data.</text>
</comment>
<keyword evidence="1" id="KW-0812">Transmembrane</keyword>
<dbReference type="Proteomes" id="UP000077752">
    <property type="component" value="Unassembled WGS sequence"/>
</dbReference>
<organism evidence="2 3">
    <name type="scientific">Pseudomonas putida</name>
    <name type="common">Arthrobacter siderocapsulatus</name>
    <dbReference type="NCBI Taxonomy" id="303"/>
    <lineage>
        <taxon>Bacteria</taxon>
        <taxon>Pseudomonadati</taxon>
        <taxon>Pseudomonadota</taxon>
        <taxon>Gammaproteobacteria</taxon>
        <taxon>Pseudomonadales</taxon>
        <taxon>Pseudomonadaceae</taxon>
        <taxon>Pseudomonas</taxon>
    </lineage>
</organism>
<evidence type="ECO:0000256" key="1">
    <source>
        <dbReference type="SAM" id="Phobius"/>
    </source>
</evidence>
<keyword evidence="1" id="KW-1133">Transmembrane helix</keyword>
<sequence>MTDHNPTLIFAAALSLLAALVHLWCIHQGPAGYRLLGAGERMVRAAEKGRKFPTLITLFIAAMLTVWASYALSGARVIGPLPLLRPALCLITLVYLLRGILGPLLLRHTGHSTRFITVSSLICTGYGLVHLLGLAQVWNRI</sequence>
<feature type="transmembrane region" description="Helical" evidence="1">
    <location>
        <begin position="6"/>
        <end position="26"/>
    </location>
</feature>
<name>A0A177SF34_PSEPU</name>
<reference evidence="2 3" key="1">
    <citation type="submission" date="2016-03" db="EMBL/GenBank/DDBJ databases">
        <title>Draft Genome Assembly of Pseudomonas putida strain CBF10-2.</title>
        <authorList>
            <person name="Iyer R.S."/>
            <person name="Damania A."/>
        </authorList>
    </citation>
    <scope>NUCLEOTIDE SEQUENCE [LARGE SCALE GENOMIC DNA]</scope>
    <source>
        <strain evidence="2 3">CBF10-2</strain>
    </source>
</reference>